<accession>A0AA38ZJG8</accession>
<dbReference type="Proteomes" id="UP001168098">
    <property type="component" value="Unassembled WGS sequence"/>
</dbReference>
<evidence type="ECO:0000313" key="2">
    <source>
        <dbReference type="Proteomes" id="UP001168098"/>
    </source>
</evidence>
<name>A0AA38ZJG8_VITRO</name>
<proteinExistence type="predicted"/>
<dbReference type="EMBL" id="JARBHA010000010">
    <property type="protein sequence ID" value="KAJ9689974.1"/>
    <property type="molecule type" value="Genomic_DNA"/>
</dbReference>
<sequence>MPQIHQILKTQVGKPKASKLRQHSYDARYASLVKIAKCLDSCEATEEDVSQVLRRLGDKLLEQDAVIVLSIPAGKESQKKVGGGS</sequence>
<dbReference type="AlphaFoldDB" id="A0AA38ZJG8"/>
<organism evidence="1 2">
    <name type="scientific">Vitis rotundifolia</name>
    <name type="common">Muscadine grape</name>
    <dbReference type="NCBI Taxonomy" id="103349"/>
    <lineage>
        <taxon>Eukaryota</taxon>
        <taxon>Viridiplantae</taxon>
        <taxon>Streptophyta</taxon>
        <taxon>Embryophyta</taxon>
        <taxon>Tracheophyta</taxon>
        <taxon>Spermatophyta</taxon>
        <taxon>Magnoliopsida</taxon>
        <taxon>eudicotyledons</taxon>
        <taxon>Gunneridae</taxon>
        <taxon>Pentapetalae</taxon>
        <taxon>rosids</taxon>
        <taxon>Vitales</taxon>
        <taxon>Vitaceae</taxon>
        <taxon>Viteae</taxon>
        <taxon>Vitis</taxon>
    </lineage>
</organism>
<reference evidence="1 2" key="1">
    <citation type="journal article" date="2023" name="BMC Biotechnol.">
        <title>Vitis rotundifolia cv Carlos genome sequencing.</title>
        <authorList>
            <person name="Huff M."/>
            <person name="Hulse-Kemp A."/>
            <person name="Scheffler B."/>
            <person name="Youngblood R."/>
            <person name="Simpson S."/>
            <person name="Babiker E."/>
            <person name="Staton M."/>
        </authorList>
    </citation>
    <scope>NUCLEOTIDE SEQUENCE [LARGE SCALE GENOMIC DNA]</scope>
    <source>
        <tissue evidence="1">Leaf</tissue>
    </source>
</reference>
<gene>
    <name evidence="1" type="ORF">PVL29_012575</name>
</gene>
<protein>
    <submittedName>
        <fullName evidence="1">Uncharacterized protein</fullName>
    </submittedName>
</protein>
<evidence type="ECO:0000313" key="1">
    <source>
        <dbReference type="EMBL" id="KAJ9689974.1"/>
    </source>
</evidence>
<comment type="caution">
    <text evidence="1">The sequence shown here is derived from an EMBL/GenBank/DDBJ whole genome shotgun (WGS) entry which is preliminary data.</text>
</comment>
<keyword evidence="2" id="KW-1185">Reference proteome</keyword>